<keyword evidence="9" id="KW-1185">Reference proteome</keyword>
<evidence type="ECO:0000256" key="5">
    <source>
        <dbReference type="ARBA" id="ARBA00023136"/>
    </source>
</evidence>
<feature type="transmembrane region" description="Helical" evidence="6">
    <location>
        <begin position="189"/>
        <end position="210"/>
    </location>
</feature>
<dbReference type="PANTHER" id="PTHR32322">
    <property type="entry name" value="INNER MEMBRANE TRANSPORTER"/>
    <property type="match status" value="1"/>
</dbReference>
<feature type="transmembrane region" description="Helical" evidence="6">
    <location>
        <begin position="45"/>
        <end position="63"/>
    </location>
</feature>
<gene>
    <name evidence="8" type="ORF">O4J56_19450</name>
</gene>
<dbReference type="EMBL" id="JAQFWQ010000060">
    <property type="protein sequence ID" value="MDA2812830.1"/>
    <property type="molecule type" value="Genomic_DNA"/>
</dbReference>
<feature type="transmembrane region" description="Helical" evidence="6">
    <location>
        <begin position="248"/>
        <end position="265"/>
    </location>
</feature>
<feature type="domain" description="EamA" evidence="7">
    <location>
        <begin position="155"/>
        <end position="286"/>
    </location>
</feature>
<keyword evidence="5 6" id="KW-0472">Membrane</keyword>
<evidence type="ECO:0000256" key="3">
    <source>
        <dbReference type="ARBA" id="ARBA00022692"/>
    </source>
</evidence>
<feature type="transmembrane region" description="Helical" evidence="6">
    <location>
        <begin position="127"/>
        <end position="144"/>
    </location>
</feature>
<feature type="transmembrane region" description="Helical" evidence="6">
    <location>
        <begin position="102"/>
        <end position="120"/>
    </location>
</feature>
<evidence type="ECO:0000313" key="9">
    <source>
        <dbReference type="Proteomes" id="UP001527866"/>
    </source>
</evidence>
<protein>
    <submittedName>
        <fullName evidence="8">DMT family transporter</fullName>
    </submittedName>
</protein>
<evidence type="ECO:0000259" key="7">
    <source>
        <dbReference type="Pfam" id="PF00892"/>
    </source>
</evidence>
<evidence type="ECO:0000256" key="6">
    <source>
        <dbReference type="SAM" id="Phobius"/>
    </source>
</evidence>
<accession>A0ABT4U7A9</accession>
<feature type="transmembrane region" description="Helical" evidence="6">
    <location>
        <begin position="70"/>
        <end position="90"/>
    </location>
</feature>
<keyword evidence="3 6" id="KW-0812">Transmembrane</keyword>
<evidence type="ECO:0000313" key="8">
    <source>
        <dbReference type="EMBL" id="MDA2812830.1"/>
    </source>
</evidence>
<dbReference type="PANTHER" id="PTHR32322:SF2">
    <property type="entry name" value="EAMA DOMAIN-CONTAINING PROTEIN"/>
    <property type="match status" value="1"/>
</dbReference>
<evidence type="ECO:0000256" key="4">
    <source>
        <dbReference type="ARBA" id="ARBA00022989"/>
    </source>
</evidence>
<feature type="transmembrane region" description="Helical" evidence="6">
    <location>
        <begin position="271"/>
        <end position="290"/>
    </location>
</feature>
<comment type="similarity">
    <text evidence="2">Belongs to the EamA transporter family.</text>
</comment>
<dbReference type="SUPFAM" id="SSF103481">
    <property type="entry name" value="Multidrug resistance efflux transporter EmrE"/>
    <property type="match status" value="2"/>
</dbReference>
<name>A0ABT4U7A9_9ACTN</name>
<proteinExistence type="inferred from homology"/>
<dbReference type="InterPro" id="IPR037185">
    <property type="entry name" value="EmrE-like"/>
</dbReference>
<dbReference type="RefSeq" id="WP_270687525.1">
    <property type="nucleotide sequence ID" value="NZ_JAQFWQ010000060.1"/>
</dbReference>
<feature type="domain" description="EamA" evidence="7">
    <location>
        <begin position="12"/>
        <end position="142"/>
    </location>
</feature>
<comment type="subcellular location">
    <subcellularLocation>
        <location evidence="1">Membrane</location>
        <topology evidence="1">Multi-pass membrane protein</topology>
    </subcellularLocation>
</comment>
<feature type="transmembrane region" description="Helical" evidence="6">
    <location>
        <begin position="156"/>
        <end position="177"/>
    </location>
</feature>
<dbReference type="Proteomes" id="UP001527866">
    <property type="component" value="Unassembled WGS sequence"/>
</dbReference>
<sequence>MISARHGDRMWAVAIAAGLWGTSALMREPLSAVLPAPTIVFYEHAVIALCLSPWILPAFRALAAAGRRTVLAMAVVGGGSSAGATTLFTLAFTTGDPITPQVLQKMQPLFAIVLAVLVLGERLRPRFALYAVPALAGAWLLAFPDPLAVSVSNAKGTALALGAALLWACGTVLGRLAGAALAPVHVTTVRFTIALPVALAICGATGSSLAVGAAQVPLLLALALIPGLAALSLYYWGLGRTAASRATLAELSFPLVSAVVGVALLGAEPAWSQWAGMAVVLAAVTAMALARGSAAPTGVRAPEPARQPAAPSAS</sequence>
<evidence type="ECO:0000256" key="1">
    <source>
        <dbReference type="ARBA" id="ARBA00004141"/>
    </source>
</evidence>
<dbReference type="InterPro" id="IPR000620">
    <property type="entry name" value="EamA_dom"/>
</dbReference>
<organism evidence="8 9">
    <name type="scientific">Nocardiopsis endophytica</name>
    <dbReference type="NCBI Taxonomy" id="3018445"/>
    <lineage>
        <taxon>Bacteria</taxon>
        <taxon>Bacillati</taxon>
        <taxon>Actinomycetota</taxon>
        <taxon>Actinomycetes</taxon>
        <taxon>Streptosporangiales</taxon>
        <taxon>Nocardiopsidaceae</taxon>
        <taxon>Nocardiopsis</taxon>
    </lineage>
</organism>
<evidence type="ECO:0000256" key="2">
    <source>
        <dbReference type="ARBA" id="ARBA00007362"/>
    </source>
</evidence>
<dbReference type="InterPro" id="IPR050638">
    <property type="entry name" value="AA-Vitamin_Transporters"/>
</dbReference>
<dbReference type="Pfam" id="PF00892">
    <property type="entry name" value="EamA"/>
    <property type="match status" value="2"/>
</dbReference>
<reference evidence="8 9" key="1">
    <citation type="submission" date="2023-01" db="EMBL/GenBank/DDBJ databases">
        <title>Draft genome sequence of Nocardiopsis sp. RSe5-2 isolated from halophytes.</title>
        <authorList>
            <person name="Duangmal K."/>
            <person name="Chantavorakit T."/>
        </authorList>
    </citation>
    <scope>NUCLEOTIDE SEQUENCE [LARGE SCALE GENOMIC DNA]</scope>
    <source>
        <strain evidence="8 9">RSe5-2</strain>
    </source>
</reference>
<keyword evidence="4 6" id="KW-1133">Transmembrane helix</keyword>
<feature type="transmembrane region" description="Helical" evidence="6">
    <location>
        <begin position="216"/>
        <end position="236"/>
    </location>
</feature>
<comment type="caution">
    <text evidence="8">The sequence shown here is derived from an EMBL/GenBank/DDBJ whole genome shotgun (WGS) entry which is preliminary data.</text>
</comment>